<feature type="domain" description="S1 motif" evidence="2">
    <location>
        <begin position="315"/>
        <end position="385"/>
    </location>
</feature>
<sequence length="418" mass="46072">MKLCTSSTVRPSLRIQRAPAQASFRQLHNRTSFRTSGFSCRSLIGDVDPRPANGERDEITSNSASTEDSSPASIGSQEPEASDVTATSTPPAVSPKVDEEPSEKATTQRKDAIPKEVIEEVPFQVGDVVVGEVLYGNDKGSRIKIIGDIDGLIGYVSSSYGPCLEPCDANTAPLARLPRGYKREFKIANIPERMEVNGMGPLLSARPIDEEIIWQRLEQMKEASQKDLATYNVRILRSNKGGVLSSMMGIELFIPYSKLLRPQGTSRWNEEVASDLLVGKDLCISIADISRTDRNIIGDQIKALEQNQRRIIVPGALVTGTVRTVKSYGFFVLIDGTRSSGLLHMSAISRAYVDTTENLLMEGDRVSAIVNQVEDDFNRISLTTEPLEKYPGEIIENKEEVFATASERFRELVEESQN</sequence>
<dbReference type="AlphaFoldDB" id="A0A061QV27"/>
<dbReference type="EMBL" id="GBEZ01022325">
    <property type="protein sequence ID" value="JAC64512.1"/>
    <property type="molecule type" value="Transcribed_RNA"/>
</dbReference>
<dbReference type="GO" id="GO:0005840">
    <property type="term" value="C:ribosome"/>
    <property type="evidence" value="ECO:0007669"/>
    <property type="project" value="UniProtKB-KW"/>
</dbReference>
<dbReference type="InterPro" id="IPR012340">
    <property type="entry name" value="NA-bd_OB-fold"/>
</dbReference>
<dbReference type="SUPFAM" id="SSF50249">
    <property type="entry name" value="Nucleic acid-binding proteins"/>
    <property type="match status" value="1"/>
</dbReference>
<feature type="region of interest" description="Disordered" evidence="1">
    <location>
        <begin position="40"/>
        <end position="113"/>
    </location>
</feature>
<dbReference type="SMART" id="SM00316">
    <property type="entry name" value="S1"/>
    <property type="match status" value="2"/>
</dbReference>
<feature type="compositionally biased region" description="Polar residues" evidence="1">
    <location>
        <begin position="60"/>
        <end position="76"/>
    </location>
</feature>
<dbReference type="PROSITE" id="PS50126">
    <property type="entry name" value="S1"/>
    <property type="match status" value="1"/>
</dbReference>
<dbReference type="Gene3D" id="2.40.50.140">
    <property type="entry name" value="Nucleic acid-binding proteins"/>
    <property type="match status" value="1"/>
</dbReference>
<evidence type="ECO:0000256" key="1">
    <source>
        <dbReference type="SAM" id="MobiDB-lite"/>
    </source>
</evidence>
<keyword evidence="3" id="KW-0689">Ribosomal protein</keyword>
<dbReference type="PANTHER" id="PTHR15838">
    <property type="entry name" value="NUCLEOLAR PROTEIN OF 40 KDA"/>
    <property type="match status" value="1"/>
</dbReference>
<evidence type="ECO:0000313" key="3">
    <source>
        <dbReference type="EMBL" id="JAC64512.1"/>
    </source>
</evidence>
<protein>
    <submittedName>
        <fullName evidence="3">30s ribosomal protein s1</fullName>
    </submittedName>
</protein>
<proteinExistence type="predicted"/>
<name>A0A061QV27_9CHLO</name>
<feature type="compositionally biased region" description="Basic and acidic residues" evidence="1">
    <location>
        <begin position="47"/>
        <end position="59"/>
    </location>
</feature>
<feature type="compositionally biased region" description="Basic and acidic residues" evidence="1">
    <location>
        <begin position="96"/>
        <end position="113"/>
    </location>
</feature>
<reference evidence="3" key="1">
    <citation type="submission" date="2014-05" db="EMBL/GenBank/DDBJ databases">
        <title>The transcriptome of the halophilic microalga Tetraselmis sp. GSL018 isolated from the Great Salt Lake, Utah.</title>
        <authorList>
            <person name="Jinkerson R.E."/>
            <person name="D'Adamo S."/>
            <person name="Posewitz M.C."/>
        </authorList>
    </citation>
    <scope>NUCLEOTIDE SEQUENCE</scope>
    <source>
        <strain evidence="3">GSL018</strain>
    </source>
</reference>
<dbReference type="Pfam" id="PF00575">
    <property type="entry name" value="S1"/>
    <property type="match status" value="1"/>
</dbReference>
<dbReference type="GO" id="GO:0003723">
    <property type="term" value="F:RNA binding"/>
    <property type="evidence" value="ECO:0007669"/>
    <property type="project" value="TreeGrafter"/>
</dbReference>
<evidence type="ECO:0000259" key="2">
    <source>
        <dbReference type="PROSITE" id="PS50126"/>
    </source>
</evidence>
<keyword evidence="3" id="KW-0687">Ribonucleoprotein</keyword>
<gene>
    <name evidence="3" type="ORF">TSPGSL018_18168</name>
</gene>
<dbReference type="PANTHER" id="PTHR15838:SF3">
    <property type="entry name" value="PROTEIN PIGMENT DEFECTIVE 338, CHLOROPLASTIC"/>
    <property type="match status" value="1"/>
</dbReference>
<accession>A0A061QV27</accession>
<dbReference type="InterPro" id="IPR003029">
    <property type="entry name" value="S1_domain"/>
</dbReference>
<organism evidence="3">
    <name type="scientific">Tetraselmis sp. GSL018</name>
    <dbReference type="NCBI Taxonomy" id="582737"/>
    <lineage>
        <taxon>Eukaryota</taxon>
        <taxon>Viridiplantae</taxon>
        <taxon>Chlorophyta</taxon>
        <taxon>core chlorophytes</taxon>
        <taxon>Chlorodendrophyceae</taxon>
        <taxon>Chlorodendrales</taxon>
        <taxon>Chlorodendraceae</taxon>
        <taxon>Tetraselmis</taxon>
    </lineage>
</organism>
<dbReference type="GO" id="GO:0043489">
    <property type="term" value="P:RNA stabilization"/>
    <property type="evidence" value="ECO:0007669"/>
    <property type="project" value="TreeGrafter"/>
</dbReference>